<dbReference type="InterPro" id="IPR006664">
    <property type="entry name" value="OMP_bac"/>
</dbReference>
<evidence type="ECO:0000259" key="5">
    <source>
        <dbReference type="PROSITE" id="PS51123"/>
    </source>
</evidence>
<gene>
    <name evidence="6" type="ORF">NF867_12850</name>
</gene>
<keyword evidence="2 4" id="KW-0472">Membrane</keyword>
<dbReference type="SUPFAM" id="SSF103088">
    <property type="entry name" value="OmpA-like"/>
    <property type="match status" value="1"/>
</dbReference>
<keyword evidence="3" id="KW-0998">Cell outer membrane</keyword>
<dbReference type="Pfam" id="PF00691">
    <property type="entry name" value="OmpA"/>
    <property type="match status" value="1"/>
</dbReference>
<keyword evidence="7" id="KW-1185">Reference proteome</keyword>
<comment type="subcellular location">
    <subcellularLocation>
        <location evidence="1">Cell outer membrane</location>
    </subcellularLocation>
</comment>
<dbReference type="AlphaFoldDB" id="A0A9X2JD51"/>
<evidence type="ECO:0000256" key="1">
    <source>
        <dbReference type="ARBA" id="ARBA00004442"/>
    </source>
</evidence>
<reference evidence="6" key="1">
    <citation type="submission" date="2022-06" db="EMBL/GenBank/DDBJ databases">
        <title>Solitalea sp. MAHUQ-68 isolated from rhizospheric soil.</title>
        <authorList>
            <person name="Huq M.A."/>
        </authorList>
    </citation>
    <scope>NUCLEOTIDE SEQUENCE</scope>
    <source>
        <strain evidence="6">MAHUQ-68</strain>
    </source>
</reference>
<dbReference type="EMBL" id="JAMWYS010000042">
    <property type="protein sequence ID" value="MCO4293753.1"/>
    <property type="molecule type" value="Genomic_DNA"/>
</dbReference>
<accession>A0A9X2JD51</accession>
<dbReference type="RefSeq" id="WP_252588406.1">
    <property type="nucleotide sequence ID" value="NZ_JAMWYS010000042.1"/>
</dbReference>
<dbReference type="CDD" id="cd07185">
    <property type="entry name" value="OmpA_C-like"/>
    <property type="match status" value="1"/>
</dbReference>
<dbReference type="Proteomes" id="UP001155182">
    <property type="component" value="Unassembled WGS sequence"/>
</dbReference>
<organism evidence="6 7">
    <name type="scientific">Solitalea agri</name>
    <dbReference type="NCBI Taxonomy" id="2953739"/>
    <lineage>
        <taxon>Bacteria</taxon>
        <taxon>Pseudomonadati</taxon>
        <taxon>Bacteroidota</taxon>
        <taxon>Sphingobacteriia</taxon>
        <taxon>Sphingobacteriales</taxon>
        <taxon>Sphingobacteriaceae</taxon>
        <taxon>Solitalea</taxon>
    </lineage>
</organism>
<dbReference type="PROSITE" id="PS51123">
    <property type="entry name" value="OMPA_2"/>
    <property type="match status" value="1"/>
</dbReference>
<evidence type="ECO:0000313" key="6">
    <source>
        <dbReference type="EMBL" id="MCO4293753.1"/>
    </source>
</evidence>
<name>A0A9X2JD51_9SPHI</name>
<sequence>MSNSFLKRFYQLSFFLFCLLGVVSLFTSCSTKKASKSKTAQTYIKKYMDKEAFEIQRTVKDCKVERVGDSIKITFVNEVFFDFDQYSIKSDAVPTVNKLVNIIKKYAKTYNIIQGHTDDSGNEEYNLSLSFKRADEVKHFLVNNGISADRINAYGVGDTQPVASNDTENGRAKNRRVLIWITSDYGLKEEAVAKTQ</sequence>
<dbReference type="InterPro" id="IPR006665">
    <property type="entry name" value="OmpA-like"/>
</dbReference>
<evidence type="ECO:0000313" key="7">
    <source>
        <dbReference type="Proteomes" id="UP001155182"/>
    </source>
</evidence>
<dbReference type="PROSITE" id="PS51257">
    <property type="entry name" value="PROKAR_LIPOPROTEIN"/>
    <property type="match status" value="1"/>
</dbReference>
<dbReference type="PRINTS" id="PR01023">
    <property type="entry name" value="NAFLGMOTY"/>
</dbReference>
<dbReference type="GO" id="GO:0009279">
    <property type="term" value="C:cell outer membrane"/>
    <property type="evidence" value="ECO:0007669"/>
    <property type="project" value="UniProtKB-SubCell"/>
</dbReference>
<proteinExistence type="predicted"/>
<evidence type="ECO:0000256" key="2">
    <source>
        <dbReference type="ARBA" id="ARBA00023136"/>
    </source>
</evidence>
<dbReference type="Gene3D" id="3.30.1330.60">
    <property type="entry name" value="OmpA-like domain"/>
    <property type="match status" value="1"/>
</dbReference>
<protein>
    <submittedName>
        <fullName evidence="6">OmpA family protein</fullName>
    </submittedName>
</protein>
<dbReference type="PANTHER" id="PTHR30329">
    <property type="entry name" value="STATOR ELEMENT OF FLAGELLAR MOTOR COMPLEX"/>
    <property type="match status" value="1"/>
</dbReference>
<dbReference type="PRINTS" id="PR01021">
    <property type="entry name" value="OMPADOMAIN"/>
</dbReference>
<dbReference type="InterPro" id="IPR050330">
    <property type="entry name" value="Bact_OuterMem_StrucFunc"/>
</dbReference>
<dbReference type="InterPro" id="IPR036737">
    <property type="entry name" value="OmpA-like_sf"/>
</dbReference>
<evidence type="ECO:0000256" key="4">
    <source>
        <dbReference type="PROSITE-ProRule" id="PRU00473"/>
    </source>
</evidence>
<evidence type="ECO:0000256" key="3">
    <source>
        <dbReference type="ARBA" id="ARBA00023237"/>
    </source>
</evidence>
<dbReference type="PANTHER" id="PTHR30329:SF21">
    <property type="entry name" value="LIPOPROTEIN YIAD-RELATED"/>
    <property type="match status" value="1"/>
</dbReference>
<feature type="domain" description="OmpA-like" evidence="5">
    <location>
        <begin position="67"/>
        <end position="185"/>
    </location>
</feature>
<comment type="caution">
    <text evidence="6">The sequence shown here is derived from an EMBL/GenBank/DDBJ whole genome shotgun (WGS) entry which is preliminary data.</text>
</comment>